<evidence type="ECO:0000256" key="5">
    <source>
        <dbReference type="HAMAP-Rule" id="MF_00362"/>
    </source>
</evidence>
<evidence type="ECO:0000313" key="7">
    <source>
        <dbReference type="Proteomes" id="UP000514704"/>
    </source>
</evidence>
<dbReference type="EMBL" id="CP059674">
    <property type="protein sequence ID" value="QMT98655.1"/>
    <property type="molecule type" value="Genomic_DNA"/>
</dbReference>
<gene>
    <name evidence="5" type="primary">rplJ</name>
    <name evidence="6" type="ORF">H3143_00695</name>
</gene>
<comment type="subunit">
    <text evidence="5">Part of the ribosomal stalk of the 50S ribosomal subunit. The N-terminus interacts with L11 and the large rRNA to form the base of the stalk. The C-terminus forms an elongated spine to which L12 dimers bind in a sequential fashion forming a multimeric L10(L12)X complex.</text>
</comment>
<dbReference type="CDD" id="cd05797">
    <property type="entry name" value="Ribosomal_L10"/>
    <property type="match status" value="1"/>
</dbReference>
<comment type="similarity">
    <text evidence="1 5">Belongs to the universal ribosomal protein uL10 family.</text>
</comment>
<dbReference type="Pfam" id="PF00466">
    <property type="entry name" value="Ribosomal_L10"/>
    <property type="match status" value="1"/>
</dbReference>
<dbReference type="NCBIfam" id="NF000955">
    <property type="entry name" value="PRK00099.1-1"/>
    <property type="match status" value="1"/>
</dbReference>
<evidence type="ECO:0000256" key="1">
    <source>
        <dbReference type="ARBA" id="ARBA00008889"/>
    </source>
</evidence>
<dbReference type="InterPro" id="IPR022973">
    <property type="entry name" value="Ribosomal_uL10_bac"/>
</dbReference>
<dbReference type="GO" id="GO:0005840">
    <property type="term" value="C:ribosome"/>
    <property type="evidence" value="ECO:0007669"/>
    <property type="project" value="UniProtKB-KW"/>
</dbReference>
<organism evidence="6 7">
    <name type="scientific">Mycoplasma tullyi</name>
    <dbReference type="NCBI Taxonomy" id="1612150"/>
    <lineage>
        <taxon>Bacteria</taxon>
        <taxon>Bacillati</taxon>
        <taxon>Mycoplasmatota</taxon>
        <taxon>Mollicutes</taxon>
        <taxon>Mycoplasmataceae</taxon>
        <taxon>Mycoplasma</taxon>
    </lineage>
</organism>
<keyword evidence="5" id="KW-0699">rRNA-binding</keyword>
<proteinExistence type="inferred from homology"/>
<dbReference type="HAMAP" id="MF_00362">
    <property type="entry name" value="Ribosomal_uL10"/>
    <property type="match status" value="1"/>
</dbReference>
<reference evidence="6 7" key="1">
    <citation type="journal article" date="2017" name="Int. J. Syst. Evol. Microbiol.">
        <title>Mycoplasma tullyi sp. nov., isolated from penguins of the genus Spheniscus.</title>
        <authorList>
            <person name="Yavari C.A."/>
            <person name="Ramirez A.S."/>
            <person name="Nicholas R.A.J."/>
            <person name="Radford A.D."/>
            <person name="Darby A.C."/>
            <person name="Bradbury J.M."/>
        </authorList>
    </citation>
    <scope>NUCLEOTIDE SEQUENCE [LARGE SCALE GENOMIC DNA]</scope>
    <source>
        <strain evidence="6 7">56A97T</strain>
    </source>
</reference>
<sequence length="169" mass="19095">MKFKYTMKAIIQKKIEHVNRIAELLKSAKSFVVFEYSTMTAKAITALRRKVKTSANEMFVLKNNILKRAIKAAGIDGFDDEIKNQIAVVIGLEDAFLPIKAVHEYVTANEKVNFVCGYLENKKLSAAELNEIAVLPSRDELYSMFLSVLQAPVRKFMYALKAVADTKQQ</sequence>
<dbReference type="GO" id="GO:1990904">
    <property type="term" value="C:ribonucleoprotein complex"/>
    <property type="evidence" value="ECO:0007669"/>
    <property type="project" value="UniProtKB-KW"/>
</dbReference>
<protein>
    <recommendedName>
        <fullName evidence="4 5">Large ribosomal subunit protein uL10</fullName>
    </recommendedName>
</protein>
<dbReference type="Proteomes" id="UP000514704">
    <property type="component" value="Chromosome"/>
</dbReference>
<evidence type="ECO:0000313" key="6">
    <source>
        <dbReference type="EMBL" id="QMT98655.1"/>
    </source>
</evidence>
<comment type="function">
    <text evidence="5">Forms part of the ribosomal stalk, playing a central role in the interaction of the ribosome with GTP-bound translation factors.</text>
</comment>
<dbReference type="GO" id="GO:0006412">
    <property type="term" value="P:translation"/>
    <property type="evidence" value="ECO:0007669"/>
    <property type="project" value="UniProtKB-UniRule"/>
</dbReference>
<keyword evidence="5" id="KW-0694">RNA-binding</keyword>
<dbReference type="Gene3D" id="3.30.70.1730">
    <property type="match status" value="1"/>
</dbReference>
<keyword evidence="3 5" id="KW-0687">Ribonucleoprotein</keyword>
<dbReference type="PANTHER" id="PTHR11560">
    <property type="entry name" value="39S RIBOSOMAL PROTEIN L10, MITOCHONDRIAL"/>
    <property type="match status" value="1"/>
</dbReference>
<accession>A0A7D7Y896</accession>
<dbReference type="InterPro" id="IPR043141">
    <property type="entry name" value="Ribosomal_uL10-like_sf"/>
</dbReference>
<evidence type="ECO:0000256" key="2">
    <source>
        <dbReference type="ARBA" id="ARBA00022980"/>
    </source>
</evidence>
<dbReference type="KEGG" id="mtuy:H3143_00695"/>
<name>A0A7D7Y896_9MOLU</name>
<dbReference type="GO" id="GO:0070180">
    <property type="term" value="F:large ribosomal subunit rRNA binding"/>
    <property type="evidence" value="ECO:0007669"/>
    <property type="project" value="UniProtKB-UniRule"/>
</dbReference>
<dbReference type="AlphaFoldDB" id="A0A7D7Y896"/>
<dbReference type="InterPro" id="IPR001790">
    <property type="entry name" value="Ribosomal_uL10"/>
</dbReference>
<keyword evidence="2 5" id="KW-0689">Ribosomal protein</keyword>
<evidence type="ECO:0000256" key="3">
    <source>
        <dbReference type="ARBA" id="ARBA00023274"/>
    </source>
</evidence>
<evidence type="ECO:0000256" key="4">
    <source>
        <dbReference type="ARBA" id="ARBA00035202"/>
    </source>
</evidence>
<dbReference type="SUPFAM" id="SSF160369">
    <property type="entry name" value="Ribosomal protein L10-like"/>
    <property type="match status" value="1"/>
</dbReference>
<dbReference type="Gene3D" id="6.10.250.290">
    <property type="match status" value="1"/>
</dbReference>
<keyword evidence="7" id="KW-1185">Reference proteome</keyword>
<dbReference type="InterPro" id="IPR047865">
    <property type="entry name" value="Ribosomal_uL10_bac_type"/>
</dbReference>